<feature type="region of interest" description="Disordered" evidence="1">
    <location>
        <begin position="583"/>
        <end position="603"/>
    </location>
</feature>
<dbReference type="EMBL" id="JAGGKI010000002">
    <property type="protein sequence ID" value="MBP1892058.1"/>
    <property type="molecule type" value="Genomic_DNA"/>
</dbReference>
<dbReference type="GeneID" id="95403167"/>
<evidence type="ECO:0000313" key="5">
    <source>
        <dbReference type="Proteomes" id="UP000706926"/>
    </source>
</evidence>
<dbReference type="RefSeq" id="WP_210094343.1">
    <property type="nucleotide sequence ID" value="NZ_DMBX01000006.1"/>
</dbReference>
<dbReference type="Pfam" id="PF13208">
    <property type="entry name" value="TerB_N"/>
    <property type="match status" value="1"/>
</dbReference>
<dbReference type="Pfam" id="PF15615">
    <property type="entry name" value="TerB_C"/>
    <property type="match status" value="1"/>
</dbReference>
<dbReference type="InterPro" id="IPR025266">
    <property type="entry name" value="TerB_N"/>
</dbReference>
<evidence type="ECO:0000259" key="3">
    <source>
        <dbReference type="Pfam" id="PF15615"/>
    </source>
</evidence>
<evidence type="ECO:0000256" key="1">
    <source>
        <dbReference type="SAM" id="MobiDB-lite"/>
    </source>
</evidence>
<sequence>MKNEKPDFNNNKNNHIEHIRHTTLVNDQGIRFAEIEFGGEERDMPLATRTGEGLNPDQEQDRQTEAPQAPVGRSSLVVKPQEPPDLNLDDSFRYVTKEQQFALKARELAWHTEEAAPFAPFKTYWPTYEQMRPEQFRWYFYWREEVRSGRYPDTDLSYLFLYFYELIHGVGWSDPRQGYDLMLQAWNAYRERYAKLDMYLREWLYDFMIVHHLDMPIPETYDRLPRAISPELKEREYMRRFSLQPAELTWELLCGLLDYDAEKSRFYQESGRKDMQRYAPKVVALVDSYLVKKTGQRFIDRFQPRPRQVKRYLFRSAVYDHGLHGRTVVLTILSLSEYAPLRAYMTGLIRLTENKLRELRGFKGRLRGTEAIGPDVAQLVERYLTKEIEQQLEAERKKSIPEVQIDTRKLRRLQRESDEVRDMLLVEGAGSEEALDEKSSLVHAGSDQSPKAVSSGKRKPKSVDVVQAVMDFDAGLPSEDSSGMEPRIEGTANATTVKAAKPTTVEAANVPTGQTTGGSSAETAEQIYKQAAEQSIALTTVETTLDTNIKTIEEPIEEPFEEATKEATEKNAEVTLGAKEIPHIERGSEAEASKAEEASHSHGQAWQWDVEDDDWQQLAERLTPVHMEILHALKAGPNSAALQPIAERAGSMPALLLDEINEAAMDTIGDLLIDGESIAEEYIDKMDALKRI</sequence>
<feature type="compositionally biased region" description="Basic and acidic residues" evidence="1">
    <location>
        <begin position="583"/>
        <end position="600"/>
    </location>
</feature>
<gene>
    <name evidence="4" type="ORF">J2Z18_001130</name>
</gene>
<proteinExistence type="predicted"/>
<feature type="domain" description="TerB N-terminal" evidence="2">
    <location>
        <begin position="94"/>
        <end position="294"/>
    </location>
</feature>
<name>A0ABS4F727_9BACL</name>
<evidence type="ECO:0000259" key="2">
    <source>
        <dbReference type="Pfam" id="PF13208"/>
    </source>
</evidence>
<accession>A0ABS4F727</accession>
<keyword evidence="5" id="KW-1185">Reference proteome</keyword>
<evidence type="ECO:0000313" key="4">
    <source>
        <dbReference type="EMBL" id="MBP1892058.1"/>
    </source>
</evidence>
<dbReference type="Proteomes" id="UP000706926">
    <property type="component" value="Unassembled WGS sequence"/>
</dbReference>
<protein>
    <recommendedName>
        <fullName evidence="6">TerB-C domain-containing protein</fullName>
    </recommendedName>
</protein>
<feature type="region of interest" description="Disordered" evidence="1">
    <location>
        <begin position="431"/>
        <end position="462"/>
    </location>
</feature>
<feature type="region of interest" description="Disordered" evidence="1">
    <location>
        <begin position="37"/>
        <end position="82"/>
    </location>
</feature>
<evidence type="ECO:0008006" key="6">
    <source>
        <dbReference type="Google" id="ProtNLM"/>
    </source>
</evidence>
<organism evidence="4 5">
    <name type="scientific">Paenibacillus lactis</name>
    <dbReference type="NCBI Taxonomy" id="228574"/>
    <lineage>
        <taxon>Bacteria</taxon>
        <taxon>Bacillati</taxon>
        <taxon>Bacillota</taxon>
        <taxon>Bacilli</taxon>
        <taxon>Bacillales</taxon>
        <taxon>Paenibacillaceae</taxon>
        <taxon>Paenibacillus</taxon>
    </lineage>
</organism>
<reference evidence="4 5" key="1">
    <citation type="submission" date="2021-03" db="EMBL/GenBank/DDBJ databases">
        <title>Genomic Encyclopedia of Type Strains, Phase IV (KMG-IV): sequencing the most valuable type-strain genomes for metagenomic binning, comparative biology and taxonomic classification.</title>
        <authorList>
            <person name="Goeker M."/>
        </authorList>
    </citation>
    <scope>NUCLEOTIDE SEQUENCE [LARGE SCALE GENOMIC DNA]</scope>
    <source>
        <strain evidence="4 5">DSM 15596</strain>
    </source>
</reference>
<dbReference type="InterPro" id="IPR028932">
    <property type="entry name" value="TerB-C"/>
</dbReference>
<feature type="domain" description="TerB-C" evidence="3">
    <location>
        <begin position="547"/>
        <end position="680"/>
    </location>
</feature>
<comment type="caution">
    <text evidence="4">The sequence shown here is derived from an EMBL/GenBank/DDBJ whole genome shotgun (WGS) entry which is preliminary data.</text>
</comment>